<dbReference type="STRING" id="937218.SAMN06297251_11696"/>
<dbReference type="SUPFAM" id="SSF64182">
    <property type="entry name" value="DHH phosphoesterases"/>
    <property type="match status" value="1"/>
</dbReference>
<organism evidence="1 2">
    <name type="scientific">Fulvimarina manganoxydans</name>
    <dbReference type="NCBI Taxonomy" id="937218"/>
    <lineage>
        <taxon>Bacteria</taxon>
        <taxon>Pseudomonadati</taxon>
        <taxon>Pseudomonadota</taxon>
        <taxon>Alphaproteobacteria</taxon>
        <taxon>Hyphomicrobiales</taxon>
        <taxon>Aurantimonadaceae</taxon>
        <taxon>Fulvimarina</taxon>
    </lineage>
</organism>
<name>A0A1W2DQ39_9HYPH</name>
<dbReference type="Proteomes" id="UP000192656">
    <property type="component" value="Unassembled WGS sequence"/>
</dbReference>
<evidence type="ECO:0000313" key="1">
    <source>
        <dbReference type="EMBL" id="SMC99198.1"/>
    </source>
</evidence>
<evidence type="ECO:0000313" key="2">
    <source>
        <dbReference type="Proteomes" id="UP000192656"/>
    </source>
</evidence>
<dbReference type="OrthoDB" id="105221at2"/>
<reference evidence="1 2" key="1">
    <citation type="submission" date="2017-04" db="EMBL/GenBank/DDBJ databases">
        <authorList>
            <person name="Afonso C.L."/>
            <person name="Miller P.J."/>
            <person name="Scott M.A."/>
            <person name="Spackman E."/>
            <person name="Goraichik I."/>
            <person name="Dimitrov K.M."/>
            <person name="Suarez D.L."/>
            <person name="Swayne D.E."/>
        </authorList>
    </citation>
    <scope>NUCLEOTIDE SEQUENCE [LARGE SCALE GENOMIC DNA]</scope>
    <source>
        <strain evidence="1 2">CGMCC 1.10972</strain>
    </source>
</reference>
<protein>
    <submittedName>
        <fullName evidence="1">NanoRNase/pAp phosphatase, hydrolyzes c-di-AMP and oligoRNAs</fullName>
    </submittedName>
</protein>
<sequence length="322" mass="35980">MAPNRYRLVTRSDFDGLVCGMLLKELDLIDEITFVHPKDMQDGKIEITDRDITTNLPYVEGCHLAFDHHSSEMLRLTGDRDRRVIDPKAASAARVVYDYYGGAERFPNIRADLMTAVDKADSADFTRMEIVNPTGWTLLNFLMDSRTGLGRFRDFRISNYQLMMQLIDHCRSFSAEEVLALPDVRERVDLYFAHDERFKAQLLNCSEVHGPLVVLDLRQEETIFAGNRFMIYALHPSCNISMHVLWGLKQQNTVFAIGKSILDRSSSVNVGELCLGYGGGGHEAAGTCQVPNEQAESVKAELIGALSGSDNGLAEEPGRLSA</sequence>
<keyword evidence="2" id="KW-1185">Reference proteome</keyword>
<dbReference type="EMBL" id="FWXR01000016">
    <property type="protein sequence ID" value="SMC99198.1"/>
    <property type="molecule type" value="Genomic_DNA"/>
</dbReference>
<dbReference type="RefSeq" id="WP_084411538.1">
    <property type="nucleotide sequence ID" value="NZ_FWXR01000016.1"/>
</dbReference>
<dbReference type="Gene3D" id="3.10.310.30">
    <property type="match status" value="1"/>
</dbReference>
<gene>
    <name evidence="1" type="ORF">SAMN06297251_11696</name>
</gene>
<dbReference type="InterPro" id="IPR038763">
    <property type="entry name" value="DHH_sf"/>
</dbReference>
<proteinExistence type="predicted"/>
<accession>A0A1W2DQ39</accession>
<dbReference type="AlphaFoldDB" id="A0A1W2DQ39"/>
<dbReference type="PIRSF" id="PIRSF028235">
    <property type="entry name" value="UCP028235"/>
    <property type="match status" value="1"/>
</dbReference>
<dbReference type="InterPro" id="IPR016877">
    <property type="entry name" value="UCP028235"/>
</dbReference>